<feature type="domain" description="Alpha/beta hydrolase fold-3" evidence="2">
    <location>
        <begin position="73"/>
        <end position="270"/>
    </location>
</feature>
<evidence type="ECO:0000313" key="3">
    <source>
        <dbReference type="EMBL" id="KRL25912.1"/>
    </source>
</evidence>
<organism evidence="3 4">
    <name type="scientific">Limosilactobacillus mucosae DSM 13345</name>
    <dbReference type="NCBI Taxonomy" id="1423771"/>
    <lineage>
        <taxon>Bacteria</taxon>
        <taxon>Bacillati</taxon>
        <taxon>Bacillota</taxon>
        <taxon>Bacilli</taxon>
        <taxon>Lactobacillales</taxon>
        <taxon>Lactobacillaceae</taxon>
        <taxon>Limosilactobacillus</taxon>
    </lineage>
</organism>
<protein>
    <recommendedName>
        <fullName evidence="2">Alpha/beta hydrolase fold-3 domain-containing protein</fullName>
    </recommendedName>
</protein>
<dbReference type="InterPro" id="IPR013094">
    <property type="entry name" value="AB_hydrolase_3"/>
</dbReference>
<evidence type="ECO:0000259" key="2">
    <source>
        <dbReference type="Pfam" id="PF07859"/>
    </source>
</evidence>
<gene>
    <name evidence="3" type="ORF">FC47_GL001948</name>
</gene>
<name>A0A0R1PC97_LIMMU</name>
<accession>A0A0R1PC97</accession>
<dbReference type="PATRIC" id="fig|1423771.3.peg.2020"/>
<dbReference type="SUPFAM" id="SSF53474">
    <property type="entry name" value="alpha/beta-Hydrolases"/>
    <property type="match status" value="1"/>
</dbReference>
<keyword evidence="1" id="KW-0378">Hydrolase</keyword>
<dbReference type="Proteomes" id="UP000050901">
    <property type="component" value="Unassembled WGS sequence"/>
</dbReference>
<dbReference type="PANTHER" id="PTHR48081">
    <property type="entry name" value="AB HYDROLASE SUPERFAMILY PROTEIN C4A8.06C"/>
    <property type="match status" value="1"/>
</dbReference>
<dbReference type="EMBL" id="AZEQ01000008">
    <property type="protein sequence ID" value="KRL25912.1"/>
    <property type="molecule type" value="Genomic_DNA"/>
</dbReference>
<dbReference type="RefSeq" id="WP_056968181.1">
    <property type="nucleotide sequence ID" value="NZ_AZEQ01000008.1"/>
</dbReference>
<proteinExistence type="predicted"/>
<comment type="caution">
    <text evidence="3">The sequence shown here is derived from an EMBL/GenBank/DDBJ whole genome shotgun (WGS) entry which is preliminary data.</text>
</comment>
<evidence type="ECO:0000256" key="1">
    <source>
        <dbReference type="ARBA" id="ARBA00022801"/>
    </source>
</evidence>
<dbReference type="InterPro" id="IPR029058">
    <property type="entry name" value="AB_hydrolase_fold"/>
</dbReference>
<sequence>MTEINSYVDLKWLSVIEKFRHEAKENDDARDAGLNPYPENVDRFDNIRYGDHGDDNLLDLYRPHRYQGKLPVIVHVHGGGYVYGTKETYQFYGLAMARMGFAFINFNYRKAPEVEYPSELRETNRVFHWLVQHADKYDLDLNNVFIAGDSAGAQMAEQYLVMYTNPEYAQLLEMQMPDLKLKAGLLNCGCYFLERQLAQPSVLDAYFTGHARSLHPHDLKVEDYITKDFLPVFVMTANQDFLHDTAVRFDQYLLDRKIPHEFRSYGDSQHPRGHVFHVNQKDPEIAARCNADEIDFLRRFID</sequence>
<dbReference type="AlphaFoldDB" id="A0A0R1PC97"/>
<evidence type="ECO:0000313" key="4">
    <source>
        <dbReference type="Proteomes" id="UP000050901"/>
    </source>
</evidence>
<dbReference type="GO" id="GO:0016787">
    <property type="term" value="F:hydrolase activity"/>
    <property type="evidence" value="ECO:0007669"/>
    <property type="project" value="UniProtKB-KW"/>
</dbReference>
<reference evidence="3 4" key="1">
    <citation type="journal article" date="2015" name="Genome Announc.">
        <title>Expanding the biotechnology potential of lactobacilli through comparative genomics of 213 strains and associated genera.</title>
        <authorList>
            <person name="Sun Z."/>
            <person name="Harris H.M."/>
            <person name="McCann A."/>
            <person name="Guo C."/>
            <person name="Argimon S."/>
            <person name="Zhang W."/>
            <person name="Yang X."/>
            <person name="Jeffery I.B."/>
            <person name="Cooney J.C."/>
            <person name="Kagawa T.F."/>
            <person name="Liu W."/>
            <person name="Song Y."/>
            <person name="Salvetti E."/>
            <person name="Wrobel A."/>
            <person name="Rasinkangas P."/>
            <person name="Parkhill J."/>
            <person name="Rea M.C."/>
            <person name="O'Sullivan O."/>
            <person name="Ritari J."/>
            <person name="Douillard F.P."/>
            <person name="Paul Ross R."/>
            <person name="Yang R."/>
            <person name="Briner A.E."/>
            <person name="Felis G.E."/>
            <person name="de Vos W.M."/>
            <person name="Barrangou R."/>
            <person name="Klaenhammer T.R."/>
            <person name="Caufield P.W."/>
            <person name="Cui Y."/>
            <person name="Zhang H."/>
            <person name="O'Toole P.W."/>
        </authorList>
    </citation>
    <scope>NUCLEOTIDE SEQUENCE [LARGE SCALE GENOMIC DNA]</scope>
    <source>
        <strain evidence="3 4">DSM 13345</strain>
    </source>
</reference>
<dbReference type="Gene3D" id="3.40.50.1820">
    <property type="entry name" value="alpha/beta hydrolase"/>
    <property type="match status" value="1"/>
</dbReference>
<dbReference type="Pfam" id="PF07859">
    <property type="entry name" value="Abhydrolase_3"/>
    <property type="match status" value="1"/>
</dbReference>
<dbReference type="InterPro" id="IPR050300">
    <property type="entry name" value="GDXG_lipolytic_enzyme"/>
</dbReference>